<comment type="caution">
    <text evidence="1">The sequence shown here is derived from an EMBL/GenBank/DDBJ whole genome shotgun (WGS) entry which is preliminary data.</text>
</comment>
<proteinExistence type="predicted"/>
<dbReference type="OrthoDB" id="73757at2"/>
<protein>
    <submittedName>
        <fullName evidence="1">Phospholipase C zinc-binding protein</fullName>
    </submittedName>
</protein>
<dbReference type="EMBL" id="BCMS01000002">
    <property type="protein sequence ID" value="GAQ23222.1"/>
    <property type="molecule type" value="Genomic_DNA"/>
</dbReference>
<evidence type="ECO:0000313" key="1">
    <source>
        <dbReference type="EMBL" id="GAQ23222.1"/>
    </source>
</evidence>
<dbReference type="AlphaFoldDB" id="A0A117DPC6"/>
<accession>A0A117DPC6</accession>
<evidence type="ECO:0000313" key="2">
    <source>
        <dbReference type="Proteomes" id="UP000056209"/>
    </source>
</evidence>
<keyword evidence="2" id="KW-1185">Reference proteome</keyword>
<dbReference type="Proteomes" id="UP000056209">
    <property type="component" value="Unassembled WGS sequence"/>
</dbReference>
<dbReference type="RefSeq" id="WP_058978940.1">
    <property type="nucleotide sequence ID" value="NZ_BCMS01000002.1"/>
</dbReference>
<gene>
    <name evidence="1" type="ORF">DEIGR_200077</name>
</gene>
<organism evidence="1 2">
    <name type="scientific">Deinococcus grandis</name>
    <dbReference type="NCBI Taxonomy" id="57498"/>
    <lineage>
        <taxon>Bacteria</taxon>
        <taxon>Thermotogati</taxon>
        <taxon>Deinococcota</taxon>
        <taxon>Deinococci</taxon>
        <taxon>Deinococcales</taxon>
        <taxon>Deinococcaceae</taxon>
        <taxon>Deinococcus</taxon>
    </lineage>
</organism>
<sequence length="64" mass="7218">MSEKLNLVTTDFNTRALEIATDLSSIGSLDHGGRTGEDWTRARARYIRELYEILTTPADPPRKP</sequence>
<name>A0A117DPC6_9DEIO</name>
<reference evidence="2" key="1">
    <citation type="submission" date="2015-11" db="EMBL/GenBank/DDBJ databases">
        <title>Draft Genome Sequence of the Radioresistant Bacterium Deinococcus grandis, Isolated from Freshwater Fish in Japan.</title>
        <authorList>
            <person name="Satoh K."/>
            <person name="Onodera T."/>
            <person name="Omoso K."/>
            <person name="Takeda-Yano K."/>
            <person name="Katayama T."/>
            <person name="Oono Y."/>
            <person name="Narumi I."/>
        </authorList>
    </citation>
    <scope>NUCLEOTIDE SEQUENCE [LARGE SCALE GENOMIC DNA]</scope>
    <source>
        <strain evidence="2">ATCC 43672</strain>
    </source>
</reference>